<name>A0AB39QDF2_9ACTN</name>
<dbReference type="InterPro" id="IPR042099">
    <property type="entry name" value="ANL_N_sf"/>
</dbReference>
<dbReference type="InterPro" id="IPR000873">
    <property type="entry name" value="AMP-dep_synth/lig_dom"/>
</dbReference>
<evidence type="ECO:0000313" key="4">
    <source>
        <dbReference type="EMBL" id="XDQ40248.1"/>
    </source>
</evidence>
<keyword evidence="2" id="KW-0597">Phosphoprotein</keyword>
<dbReference type="EMBL" id="CP163439">
    <property type="protein sequence ID" value="XDQ40248.1"/>
    <property type="molecule type" value="Genomic_DNA"/>
</dbReference>
<dbReference type="Gene3D" id="3.30.300.30">
    <property type="match status" value="1"/>
</dbReference>
<dbReference type="InterPro" id="IPR010071">
    <property type="entry name" value="AA_adenyl_dom"/>
</dbReference>
<dbReference type="AlphaFoldDB" id="A0AB39QDF2"/>
<sequence length="541" mass="58864">MSPHALAEAAGLALAQRDGVPGPASVCDTVNDLAGHDPDRVAFAGSGGRTTYGQLRDKVARLRSLLLERGCAPGDRVAVSGPRSLDHPVAFLALESLGATYVPVDHRWPAERLSQIFAQTRCAYVLTHEAGQEEGSEAEPQAFAPALLKAAAGTRVELLWTAEAAGHEPAPLPWTPPRWTDHQARYVIYTSGSSGTPKGAVVEHRGLINHLRHMGEALALASGDVVAFSAPPTYVVSIWQMLAALTVGATVAVIDDFDTTHPRLLLRALGEHRVTVVQLVPTMIDLVVDDLRRRGHGDPLPELRWMIATGEELRPRLAARVLDAFANARLMNAYGMSECSDDVAQHVVRREDTRGSRLPVGRPIANTTLHVLVEQGESWRPARPGETGELFVGGLPVGGGYVEAQDGRPPVFFYDEIDPGSPTLRLYRTGDLARVEDGLAYCLGRADRQVKVRGMRIELDEVEAVLRQHPALVHCAVTAEVGQKTQCLRIHYVAAEEVSAKSLQKFIDSRLALVLPAHWMRLREMPVMRNGKIDYRALAAQ</sequence>
<reference evidence="4" key="1">
    <citation type="submission" date="2024-07" db="EMBL/GenBank/DDBJ databases">
        <authorList>
            <person name="Yu S.T."/>
        </authorList>
    </citation>
    <scope>NUCLEOTIDE SEQUENCE</scope>
    <source>
        <strain evidence="4">R28</strain>
    </source>
</reference>
<proteinExistence type="predicted"/>
<dbReference type="InterPro" id="IPR045851">
    <property type="entry name" value="AMP-bd_C_sf"/>
</dbReference>
<organism evidence="4">
    <name type="scientific">Streptomyces sp. R28</name>
    <dbReference type="NCBI Taxonomy" id="3238628"/>
    <lineage>
        <taxon>Bacteria</taxon>
        <taxon>Bacillati</taxon>
        <taxon>Actinomycetota</taxon>
        <taxon>Actinomycetes</taxon>
        <taxon>Kitasatosporales</taxon>
        <taxon>Streptomycetaceae</taxon>
        <taxon>Streptomyces</taxon>
    </lineage>
</organism>
<dbReference type="CDD" id="cd05930">
    <property type="entry name" value="A_NRPS"/>
    <property type="match status" value="1"/>
</dbReference>
<accession>A0AB39QDF2</accession>
<protein>
    <submittedName>
        <fullName evidence="4">Amino acid adenylation domain-containing protein</fullName>
    </submittedName>
</protein>
<keyword evidence="1" id="KW-0596">Phosphopantetheine</keyword>
<dbReference type="SUPFAM" id="SSF56801">
    <property type="entry name" value="Acetyl-CoA synthetase-like"/>
    <property type="match status" value="1"/>
</dbReference>
<evidence type="ECO:0000256" key="2">
    <source>
        <dbReference type="ARBA" id="ARBA00022553"/>
    </source>
</evidence>
<gene>
    <name evidence="4" type="ORF">AB5J49_46835</name>
</gene>
<dbReference type="Pfam" id="PF00501">
    <property type="entry name" value="AMP-binding"/>
    <property type="match status" value="1"/>
</dbReference>
<evidence type="ECO:0000259" key="3">
    <source>
        <dbReference type="Pfam" id="PF00501"/>
    </source>
</evidence>
<dbReference type="Gene3D" id="3.40.50.12780">
    <property type="entry name" value="N-terminal domain of ligase-like"/>
    <property type="match status" value="1"/>
</dbReference>
<dbReference type="NCBIfam" id="TIGR01733">
    <property type="entry name" value="AA-adenyl-dom"/>
    <property type="match status" value="1"/>
</dbReference>
<feature type="domain" description="AMP-dependent synthetase/ligase" evidence="3">
    <location>
        <begin position="35"/>
        <end position="401"/>
    </location>
</feature>
<dbReference type="RefSeq" id="WP_369174954.1">
    <property type="nucleotide sequence ID" value="NZ_CP163439.1"/>
</dbReference>
<evidence type="ECO:0000256" key="1">
    <source>
        <dbReference type="ARBA" id="ARBA00022450"/>
    </source>
</evidence>
<dbReference type="InterPro" id="IPR020845">
    <property type="entry name" value="AMP-binding_CS"/>
</dbReference>
<dbReference type="PROSITE" id="PS00455">
    <property type="entry name" value="AMP_BINDING"/>
    <property type="match status" value="1"/>
</dbReference>
<dbReference type="PANTHER" id="PTHR44845:SF6">
    <property type="entry name" value="BETA-ALANINE-ACTIVATING ENZYME"/>
    <property type="match status" value="1"/>
</dbReference>
<dbReference type="PANTHER" id="PTHR44845">
    <property type="entry name" value="CARRIER DOMAIN-CONTAINING PROTEIN"/>
    <property type="match status" value="1"/>
</dbReference>